<name>A0A8X7BTM0_9ARAC</name>
<dbReference type="AlphaFoldDB" id="A0A8X7BTM0"/>
<keyword evidence="2" id="KW-1185">Reference proteome</keyword>
<accession>A0A8X7BTM0</accession>
<protein>
    <submittedName>
        <fullName evidence="1">Uncharacterized protein</fullName>
    </submittedName>
</protein>
<proteinExistence type="predicted"/>
<evidence type="ECO:0000313" key="2">
    <source>
        <dbReference type="Proteomes" id="UP000886998"/>
    </source>
</evidence>
<gene>
    <name evidence="1" type="ORF">TNIN_299341</name>
</gene>
<dbReference type="EMBL" id="BMAV01002936">
    <property type="protein sequence ID" value="GFY42182.1"/>
    <property type="molecule type" value="Genomic_DNA"/>
</dbReference>
<comment type="caution">
    <text evidence="1">The sequence shown here is derived from an EMBL/GenBank/DDBJ whole genome shotgun (WGS) entry which is preliminary data.</text>
</comment>
<organism evidence="1 2">
    <name type="scientific">Trichonephila inaurata madagascariensis</name>
    <dbReference type="NCBI Taxonomy" id="2747483"/>
    <lineage>
        <taxon>Eukaryota</taxon>
        <taxon>Metazoa</taxon>
        <taxon>Ecdysozoa</taxon>
        <taxon>Arthropoda</taxon>
        <taxon>Chelicerata</taxon>
        <taxon>Arachnida</taxon>
        <taxon>Araneae</taxon>
        <taxon>Araneomorphae</taxon>
        <taxon>Entelegynae</taxon>
        <taxon>Araneoidea</taxon>
        <taxon>Nephilidae</taxon>
        <taxon>Trichonephila</taxon>
        <taxon>Trichonephila inaurata</taxon>
    </lineage>
</organism>
<sequence length="105" mass="12093">MFIGANSIPWRGFPKVGFDAGREFEPSKSAFVREHTSLRFLVFFEVNVFSLEYVVPVRYANQKKVLGYWVKECSRAIESKQDHPLGPSCHGALVRIEANYSNNWH</sequence>
<reference evidence="1" key="1">
    <citation type="submission" date="2020-08" db="EMBL/GenBank/DDBJ databases">
        <title>Multicomponent nature underlies the extraordinary mechanical properties of spider dragline silk.</title>
        <authorList>
            <person name="Kono N."/>
            <person name="Nakamura H."/>
            <person name="Mori M."/>
            <person name="Yoshida Y."/>
            <person name="Ohtoshi R."/>
            <person name="Malay A.D."/>
            <person name="Moran D.A.P."/>
            <person name="Tomita M."/>
            <person name="Numata K."/>
            <person name="Arakawa K."/>
        </authorList>
    </citation>
    <scope>NUCLEOTIDE SEQUENCE</scope>
</reference>
<dbReference type="Proteomes" id="UP000886998">
    <property type="component" value="Unassembled WGS sequence"/>
</dbReference>
<evidence type="ECO:0000313" key="1">
    <source>
        <dbReference type="EMBL" id="GFY42182.1"/>
    </source>
</evidence>